<evidence type="ECO:0000313" key="13">
    <source>
        <dbReference type="Proteomes" id="UP000603453"/>
    </source>
</evidence>
<evidence type="ECO:0000256" key="2">
    <source>
        <dbReference type="ARBA" id="ARBA00022527"/>
    </source>
</evidence>
<evidence type="ECO:0000256" key="7">
    <source>
        <dbReference type="ARBA" id="ARBA00047899"/>
    </source>
</evidence>
<comment type="catalytic activity">
    <reaction evidence="8">
        <text>L-seryl-[protein] + ATP = O-phospho-L-seryl-[protein] + ADP + H(+)</text>
        <dbReference type="Rhea" id="RHEA:17989"/>
        <dbReference type="Rhea" id="RHEA-COMP:9863"/>
        <dbReference type="Rhea" id="RHEA-COMP:11604"/>
        <dbReference type="ChEBI" id="CHEBI:15378"/>
        <dbReference type="ChEBI" id="CHEBI:29999"/>
        <dbReference type="ChEBI" id="CHEBI:30616"/>
        <dbReference type="ChEBI" id="CHEBI:83421"/>
        <dbReference type="ChEBI" id="CHEBI:456216"/>
        <dbReference type="EC" id="2.7.11.1"/>
    </reaction>
</comment>
<dbReference type="Pfam" id="PF00069">
    <property type="entry name" value="Pkinase"/>
    <property type="match status" value="1"/>
</dbReference>
<gene>
    <name evidence="12" type="ORF">INT47_000586</name>
</gene>
<dbReference type="OrthoDB" id="6513151at2759"/>
<dbReference type="InterPro" id="IPR011009">
    <property type="entry name" value="Kinase-like_dom_sf"/>
</dbReference>
<protein>
    <recommendedName>
        <fullName evidence="1">non-specific serine/threonine protein kinase</fullName>
        <ecNumber evidence="1">2.7.11.1</ecNumber>
    </recommendedName>
</protein>
<dbReference type="SMART" id="SM00220">
    <property type="entry name" value="S_TKc"/>
    <property type="match status" value="1"/>
</dbReference>
<sequence length="412" mass="46582">MTSTFSSTIHRLSPGDMWLPDNGVSSIMVNELAKQQAELPTSNMFDMSQNSSTTSSCNSSIASINDKQITSIKATNIIDTKQSNSNSCQSSIKSVARRHRADTASLKEYGECYRRLGQGTTAVVMVLRKLGEDGRSEKLYAIKQFRKKQKQENEKEYMKKLTSEFCISSTFTHPNIVETIDLVLDNKKRYCTVMEYCPGGDLFTSIMAERMTEVEKACCFKQMIHGLAYLHSMGVAHRDIKPENLLLTMDGKLKITDFGVSDVYRFPWETKGRQSRGLVGSEPYIAPEAFEHKEYWGAAADVWSAGIVFYCIWLGGLAWHKAKKSDSSYCGYIRAIEQNQTFDLFRTFTLNERRILSRMLDPNPNTRITAAELIDDPWFNSIPMCENSIDTYGNAHKHTEGVQPVCTITTKK</sequence>
<dbReference type="PROSITE" id="PS50011">
    <property type="entry name" value="PROTEIN_KINASE_DOM"/>
    <property type="match status" value="1"/>
</dbReference>
<keyword evidence="5" id="KW-0418">Kinase</keyword>
<evidence type="ECO:0000313" key="12">
    <source>
        <dbReference type="EMBL" id="KAG2212610.1"/>
    </source>
</evidence>
<comment type="similarity">
    <text evidence="10">Belongs to the protein kinase superfamily.</text>
</comment>
<dbReference type="SUPFAM" id="SSF56112">
    <property type="entry name" value="Protein kinase-like (PK-like)"/>
    <property type="match status" value="1"/>
</dbReference>
<evidence type="ECO:0000256" key="10">
    <source>
        <dbReference type="RuleBase" id="RU000304"/>
    </source>
</evidence>
<dbReference type="FunFam" id="1.10.510.10:FF:000571">
    <property type="entry name" value="Maternal embryonic leucine zipper kinase"/>
    <property type="match status" value="1"/>
</dbReference>
<dbReference type="GO" id="GO:0005524">
    <property type="term" value="F:ATP binding"/>
    <property type="evidence" value="ECO:0007669"/>
    <property type="project" value="UniProtKB-UniRule"/>
</dbReference>
<keyword evidence="13" id="KW-1185">Reference proteome</keyword>
<reference evidence="12" key="1">
    <citation type="submission" date="2020-12" db="EMBL/GenBank/DDBJ databases">
        <title>Metabolic potential, ecology and presence of endohyphal bacteria is reflected in genomic diversity of Mucoromycotina.</title>
        <authorList>
            <person name="Muszewska A."/>
            <person name="Okrasinska A."/>
            <person name="Steczkiewicz K."/>
            <person name="Drgas O."/>
            <person name="Orlowska M."/>
            <person name="Perlinska-Lenart U."/>
            <person name="Aleksandrzak-Piekarczyk T."/>
            <person name="Szatraj K."/>
            <person name="Zielenkiewicz U."/>
            <person name="Pilsyk S."/>
            <person name="Malc E."/>
            <person name="Mieczkowski P."/>
            <person name="Kruszewska J.S."/>
            <person name="Biernat P."/>
            <person name="Pawlowska J."/>
        </authorList>
    </citation>
    <scope>NUCLEOTIDE SEQUENCE</scope>
    <source>
        <strain evidence="12">WA0000017839</strain>
    </source>
</reference>
<dbReference type="PROSITE" id="PS00107">
    <property type="entry name" value="PROTEIN_KINASE_ATP"/>
    <property type="match status" value="1"/>
</dbReference>
<accession>A0A8H7RLJ0</accession>
<keyword evidence="6 9" id="KW-0067">ATP-binding</keyword>
<keyword evidence="2 10" id="KW-0723">Serine/threonine-protein kinase</keyword>
<evidence type="ECO:0000256" key="8">
    <source>
        <dbReference type="ARBA" id="ARBA00048679"/>
    </source>
</evidence>
<dbReference type="InterPro" id="IPR008271">
    <property type="entry name" value="Ser/Thr_kinase_AS"/>
</dbReference>
<evidence type="ECO:0000259" key="11">
    <source>
        <dbReference type="PROSITE" id="PS50011"/>
    </source>
</evidence>
<evidence type="ECO:0000256" key="9">
    <source>
        <dbReference type="PROSITE-ProRule" id="PRU10141"/>
    </source>
</evidence>
<dbReference type="InterPro" id="IPR000719">
    <property type="entry name" value="Prot_kinase_dom"/>
</dbReference>
<dbReference type="PROSITE" id="PS00108">
    <property type="entry name" value="PROTEIN_KINASE_ST"/>
    <property type="match status" value="1"/>
</dbReference>
<keyword evidence="3" id="KW-0808">Transferase</keyword>
<comment type="catalytic activity">
    <reaction evidence="7">
        <text>L-threonyl-[protein] + ATP = O-phospho-L-threonyl-[protein] + ADP + H(+)</text>
        <dbReference type="Rhea" id="RHEA:46608"/>
        <dbReference type="Rhea" id="RHEA-COMP:11060"/>
        <dbReference type="Rhea" id="RHEA-COMP:11605"/>
        <dbReference type="ChEBI" id="CHEBI:15378"/>
        <dbReference type="ChEBI" id="CHEBI:30013"/>
        <dbReference type="ChEBI" id="CHEBI:30616"/>
        <dbReference type="ChEBI" id="CHEBI:61977"/>
        <dbReference type="ChEBI" id="CHEBI:456216"/>
        <dbReference type="EC" id="2.7.11.1"/>
    </reaction>
</comment>
<evidence type="ECO:0000256" key="6">
    <source>
        <dbReference type="ARBA" id="ARBA00022840"/>
    </source>
</evidence>
<dbReference type="InterPro" id="IPR017441">
    <property type="entry name" value="Protein_kinase_ATP_BS"/>
</dbReference>
<dbReference type="EC" id="2.7.11.1" evidence="1"/>
<dbReference type="CDD" id="cd13994">
    <property type="entry name" value="STKc_HAL4_like"/>
    <property type="match status" value="1"/>
</dbReference>
<dbReference type="PANTHER" id="PTHR24343:SF558">
    <property type="entry name" value="PROTEIN KINASE DOMAIN-CONTAINING PROTEIN"/>
    <property type="match status" value="1"/>
</dbReference>
<dbReference type="Proteomes" id="UP000603453">
    <property type="component" value="Unassembled WGS sequence"/>
</dbReference>
<dbReference type="AlphaFoldDB" id="A0A8H7RLJ0"/>
<dbReference type="Gene3D" id="1.10.510.10">
    <property type="entry name" value="Transferase(Phosphotransferase) domain 1"/>
    <property type="match status" value="1"/>
</dbReference>
<dbReference type="PANTHER" id="PTHR24343">
    <property type="entry name" value="SERINE/THREONINE KINASE"/>
    <property type="match status" value="1"/>
</dbReference>
<feature type="domain" description="Protein kinase" evidence="11">
    <location>
        <begin position="110"/>
        <end position="379"/>
    </location>
</feature>
<evidence type="ECO:0000256" key="3">
    <source>
        <dbReference type="ARBA" id="ARBA00022679"/>
    </source>
</evidence>
<feature type="binding site" evidence="9">
    <location>
        <position position="143"/>
    </location>
    <ligand>
        <name>ATP</name>
        <dbReference type="ChEBI" id="CHEBI:30616"/>
    </ligand>
</feature>
<dbReference type="GO" id="GO:0004674">
    <property type="term" value="F:protein serine/threonine kinase activity"/>
    <property type="evidence" value="ECO:0007669"/>
    <property type="project" value="UniProtKB-KW"/>
</dbReference>
<evidence type="ECO:0000256" key="5">
    <source>
        <dbReference type="ARBA" id="ARBA00022777"/>
    </source>
</evidence>
<organism evidence="12 13">
    <name type="scientific">Mucor saturninus</name>
    <dbReference type="NCBI Taxonomy" id="64648"/>
    <lineage>
        <taxon>Eukaryota</taxon>
        <taxon>Fungi</taxon>
        <taxon>Fungi incertae sedis</taxon>
        <taxon>Mucoromycota</taxon>
        <taxon>Mucoromycotina</taxon>
        <taxon>Mucoromycetes</taxon>
        <taxon>Mucorales</taxon>
        <taxon>Mucorineae</taxon>
        <taxon>Mucoraceae</taxon>
        <taxon>Mucor</taxon>
    </lineage>
</organism>
<proteinExistence type="inferred from homology"/>
<keyword evidence="4 9" id="KW-0547">Nucleotide-binding</keyword>
<evidence type="ECO:0000256" key="4">
    <source>
        <dbReference type="ARBA" id="ARBA00022741"/>
    </source>
</evidence>
<name>A0A8H7RLJ0_9FUNG</name>
<comment type="caution">
    <text evidence="12">The sequence shown here is derived from an EMBL/GenBank/DDBJ whole genome shotgun (WGS) entry which is preliminary data.</text>
</comment>
<evidence type="ECO:0000256" key="1">
    <source>
        <dbReference type="ARBA" id="ARBA00012513"/>
    </source>
</evidence>
<dbReference type="EMBL" id="JAEPRD010000005">
    <property type="protein sequence ID" value="KAG2212610.1"/>
    <property type="molecule type" value="Genomic_DNA"/>
</dbReference>
<dbReference type="GO" id="GO:0005829">
    <property type="term" value="C:cytosol"/>
    <property type="evidence" value="ECO:0007669"/>
    <property type="project" value="TreeGrafter"/>
</dbReference>